<protein>
    <recommendedName>
        <fullName evidence="2">Chromo domain-containing protein</fullName>
    </recommendedName>
</protein>
<gene>
    <name evidence="1" type="ORF">CB5_LOCUS3551</name>
</gene>
<dbReference type="PANTHER" id="PTHR46148">
    <property type="entry name" value="CHROMO DOMAIN-CONTAINING PROTEIN"/>
    <property type="match status" value="1"/>
</dbReference>
<dbReference type="Pfam" id="PF08284">
    <property type="entry name" value="RVP_2"/>
    <property type="match status" value="1"/>
</dbReference>
<dbReference type="PANTHER" id="PTHR46148:SF57">
    <property type="entry name" value="OS12G0499874 PROTEIN"/>
    <property type="match status" value="1"/>
</dbReference>
<dbReference type="EMBL" id="LR862140">
    <property type="protein sequence ID" value="CAD1820340.1"/>
    <property type="molecule type" value="Genomic_DNA"/>
</dbReference>
<name>A0A6V7NNY9_ANACO</name>
<dbReference type="AlphaFoldDB" id="A0A6V7NNY9"/>
<proteinExistence type="predicted"/>
<dbReference type="Gene3D" id="2.40.70.10">
    <property type="entry name" value="Acid Proteases"/>
    <property type="match status" value="1"/>
</dbReference>
<accession>A0A6V7NNY9</accession>
<reference evidence="1" key="1">
    <citation type="submission" date="2020-07" db="EMBL/GenBank/DDBJ databases">
        <authorList>
            <person name="Lin J."/>
        </authorList>
    </citation>
    <scope>NUCLEOTIDE SEQUENCE</scope>
</reference>
<organism evidence="1">
    <name type="scientific">Ananas comosus var. bracteatus</name>
    <name type="common">red pineapple</name>
    <dbReference type="NCBI Taxonomy" id="296719"/>
    <lineage>
        <taxon>Eukaryota</taxon>
        <taxon>Viridiplantae</taxon>
        <taxon>Streptophyta</taxon>
        <taxon>Embryophyta</taxon>
        <taxon>Tracheophyta</taxon>
        <taxon>Spermatophyta</taxon>
        <taxon>Magnoliopsida</taxon>
        <taxon>Liliopsida</taxon>
        <taxon>Poales</taxon>
        <taxon>Bromeliaceae</taxon>
        <taxon>Bromelioideae</taxon>
        <taxon>Ananas</taxon>
    </lineage>
</organism>
<evidence type="ECO:0008006" key="2">
    <source>
        <dbReference type="Google" id="ProtNLM"/>
    </source>
</evidence>
<sequence>MPADLLVLGQLQEFDVVLGMDWLARYYATIDCGARTVTFREPGQEEFTFRGCRSTLFATWISSARARQMLSSGCFAFLATVVEIGEDLRYEERPVRILARETKELRNRVIPYVKVQWSNHEERETTWEPETVMRESYPDLFVAPS</sequence>
<dbReference type="InterPro" id="IPR021109">
    <property type="entry name" value="Peptidase_aspartic_dom_sf"/>
</dbReference>
<evidence type="ECO:0000313" key="1">
    <source>
        <dbReference type="EMBL" id="CAD1820340.1"/>
    </source>
</evidence>